<dbReference type="Proteomes" id="UP000059188">
    <property type="component" value="Unassembled WGS sequence"/>
</dbReference>
<evidence type="ECO:0000256" key="1">
    <source>
        <dbReference type="SAM" id="MobiDB-lite"/>
    </source>
</evidence>
<keyword evidence="3" id="KW-1185">Reference proteome</keyword>
<organism evidence="2 3">
    <name type="scientific">Thanatephorus cucumeris (strain AG1-IB / isolate 7/3/14)</name>
    <name type="common">Lettuce bottom rot fungus</name>
    <name type="synonym">Rhizoctonia solani</name>
    <dbReference type="NCBI Taxonomy" id="1108050"/>
    <lineage>
        <taxon>Eukaryota</taxon>
        <taxon>Fungi</taxon>
        <taxon>Dikarya</taxon>
        <taxon>Basidiomycota</taxon>
        <taxon>Agaricomycotina</taxon>
        <taxon>Agaricomycetes</taxon>
        <taxon>Cantharellales</taxon>
        <taxon>Ceratobasidiaceae</taxon>
        <taxon>Rhizoctonia</taxon>
        <taxon>Rhizoctonia solani AG-1</taxon>
    </lineage>
</organism>
<dbReference type="EMBL" id="LN679124">
    <property type="protein sequence ID" value="CEL56807.1"/>
    <property type="molecule type" value="Genomic_DNA"/>
</dbReference>
<proteinExistence type="predicted"/>
<feature type="region of interest" description="Disordered" evidence="1">
    <location>
        <begin position="222"/>
        <end position="247"/>
    </location>
</feature>
<accession>A0A0B7FKV2</accession>
<dbReference type="OrthoDB" id="3314052at2759"/>
<dbReference type="AlphaFoldDB" id="A0A0B7FKV2"/>
<protein>
    <submittedName>
        <fullName evidence="2">Uncharacterized protein</fullName>
    </submittedName>
</protein>
<sequence length="517" mass="55825">MPPKSKTPSPPKPVDPLAHLSLVERKALAQPRKQALRTTRHSAGTDDTLPEVAELVSALPKQVQFADKEGVSHTVESDGSGVEDEGKGEGKGEDEGDGVGSGRSDGRDGDAGAGTAVRCKATKHRGRASGSSGYSKAQEWIIIGGVGKYHPRGEIGWRKVGRYYNRRVAKKDQRKWERVKDKYSRMTKRKKPTGDGKGSEIHNAVLHLEAERLAQEETANLDDEEWLDSDAPIENGDAKPQEPSMKSKPNAILAPTPAPFGHSKSKGKAQEPNIIIIDLTDNEAVLPKTVPAKRKVNPSATAELGVKAKTGTTYYAAKVPQIAEVKSTVNRRWDAQTTLDHICSTLNQDINSASVEAAGVAKVEIFGRDRTIEQLKKELTETREQCHQLEHQVDNVVMTMLVYGIPLPKDVSTSGGPGVVIALAEFLRARFPPVVSPATAINLVSNVTPTQPIPIAAVAHFAPSTPTAINDTVFYSDLPINPALYEHSAEPNAPLHPVPSGSNLSTIEKDKLPIYLD</sequence>
<feature type="region of interest" description="Disordered" evidence="1">
    <location>
        <begin position="28"/>
        <end position="134"/>
    </location>
</feature>
<feature type="compositionally biased region" description="Basic and acidic residues" evidence="1">
    <location>
        <begin position="84"/>
        <end position="93"/>
    </location>
</feature>
<evidence type="ECO:0000313" key="3">
    <source>
        <dbReference type="Proteomes" id="UP000059188"/>
    </source>
</evidence>
<evidence type="ECO:0000313" key="2">
    <source>
        <dbReference type="EMBL" id="CEL56807.1"/>
    </source>
</evidence>
<name>A0A0B7FKV2_THACB</name>
<feature type="compositionally biased region" description="Basic and acidic residues" evidence="1">
    <location>
        <begin position="175"/>
        <end position="184"/>
    </location>
</feature>
<reference evidence="2 3" key="1">
    <citation type="submission" date="2014-11" db="EMBL/GenBank/DDBJ databases">
        <authorList>
            <person name="Wibberg Daniel"/>
        </authorList>
    </citation>
    <scope>NUCLEOTIDE SEQUENCE [LARGE SCALE GENOMIC DNA]</scope>
    <source>
        <strain evidence="2">Rhizoctonia solani AG1-IB 7/3/14</strain>
    </source>
</reference>
<gene>
    <name evidence="2" type="ORF">RSOLAG1IB_08109</name>
</gene>
<feature type="region of interest" description="Disordered" evidence="1">
    <location>
        <begin position="175"/>
        <end position="199"/>
    </location>
</feature>